<dbReference type="EMBL" id="FUEG01000001">
    <property type="protein sequence ID" value="SJK98968.1"/>
    <property type="molecule type" value="Genomic_DNA"/>
</dbReference>
<protein>
    <submittedName>
        <fullName evidence="1">Uncharacterized protein</fullName>
    </submittedName>
</protein>
<evidence type="ECO:0000313" key="1">
    <source>
        <dbReference type="EMBL" id="SJK98968.1"/>
    </source>
</evidence>
<keyword evidence="2" id="KW-1185">Reference proteome</keyword>
<reference evidence="2" key="1">
    <citation type="journal article" date="2017" name="Nat. Ecol. Evol.">
        <title>Genome expansion and lineage-specific genetic innovations in the forest pathogenic fungi Armillaria.</title>
        <authorList>
            <person name="Sipos G."/>
            <person name="Prasanna A.N."/>
            <person name="Walter M.C."/>
            <person name="O'Connor E."/>
            <person name="Balint B."/>
            <person name="Krizsan K."/>
            <person name="Kiss B."/>
            <person name="Hess J."/>
            <person name="Varga T."/>
            <person name="Slot J."/>
            <person name="Riley R."/>
            <person name="Boka B."/>
            <person name="Rigling D."/>
            <person name="Barry K."/>
            <person name="Lee J."/>
            <person name="Mihaltcheva S."/>
            <person name="LaButti K."/>
            <person name="Lipzen A."/>
            <person name="Waldron R."/>
            <person name="Moloney N.M."/>
            <person name="Sperisen C."/>
            <person name="Kredics L."/>
            <person name="Vagvoelgyi C."/>
            <person name="Patrignani A."/>
            <person name="Fitzpatrick D."/>
            <person name="Nagy I."/>
            <person name="Doyle S."/>
            <person name="Anderson J.B."/>
            <person name="Grigoriev I.V."/>
            <person name="Gueldener U."/>
            <person name="Muensterkoetter M."/>
            <person name="Nagy L.G."/>
        </authorList>
    </citation>
    <scope>NUCLEOTIDE SEQUENCE [LARGE SCALE GENOMIC DNA]</scope>
    <source>
        <strain evidence="2">C18/9</strain>
    </source>
</reference>
<dbReference type="AlphaFoldDB" id="A0A284QR77"/>
<dbReference type="OrthoDB" id="2969963at2759"/>
<dbReference type="Proteomes" id="UP000219338">
    <property type="component" value="Unassembled WGS sequence"/>
</dbReference>
<organism evidence="1 2">
    <name type="scientific">Armillaria ostoyae</name>
    <name type="common">Armillaria root rot fungus</name>
    <dbReference type="NCBI Taxonomy" id="47428"/>
    <lineage>
        <taxon>Eukaryota</taxon>
        <taxon>Fungi</taxon>
        <taxon>Dikarya</taxon>
        <taxon>Basidiomycota</taxon>
        <taxon>Agaricomycotina</taxon>
        <taxon>Agaricomycetes</taxon>
        <taxon>Agaricomycetidae</taxon>
        <taxon>Agaricales</taxon>
        <taxon>Marasmiineae</taxon>
        <taxon>Physalacriaceae</taxon>
        <taxon>Armillaria</taxon>
    </lineage>
</organism>
<name>A0A284QR77_ARMOS</name>
<evidence type="ECO:0000313" key="2">
    <source>
        <dbReference type="Proteomes" id="UP000219338"/>
    </source>
</evidence>
<sequence length="73" mass="7591">MSTSDVAMLSVFPKNIFDARNPTAGLAFSIVRAASRRLVCGPVGNTVAFPNSTPPISIRIVLPAASTKTADDS</sequence>
<gene>
    <name evidence="1" type="ORF">ARMOST_02247</name>
</gene>
<proteinExistence type="predicted"/>
<accession>A0A284QR77</accession>